<evidence type="ECO:0000256" key="1">
    <source>
        <dbReference type="SAM" id="Phobius"/>
    </source>
</evidence>
<feature type="transmembrane region" description="Helical" evidence="1">
    <location>
        <begin position="138"/>
        <end position="161"/>
    </location>
</feature>
<dbReference type="RefSeq" id="WP_129891741.1">
    <property type="nucleotide sequence ID" value="NZ_CP035758.1"/>
</dbReference>
<dbReference type="OrthoDB" id="5240834at2"/>
<evidence type="ECO:0000313" key="2">
    <source>
        <dbReference type="EMBL" id="QBD80679.1"/>
    </source>
</evidence>
<proteinExistence type="predicted"/>
<feature type="transmembrane region" description="Helical" evidence="1">
    <location>
        <begin position="289"/>
        <end position="307"/>
    </location>
</feature>
<dbReference type="InterPro" id="IPR018650">
    <property type="entry name" value="STSV1_Orf64"/>
</dbReference>
<name>A0A4P6JY21_KTERU</name>
<accession>A0A4P6JY21</accession>
<reference evidence="2 3" key="1">
    <citation type="submission" date="2019-01" db="EMBL/GenBank/DDBJ databases">
        <title>Ktedonosporobacter rubrisoli SCAWS-G2.</title>
        <authorList>
            <person name="Huang Y."/>
            <person name="Yan B."/>
        </authorList>
    </citation>
    <scope>NUCLEOTIDE SEQUENCE [LARGE SCALE GENOMIC DNA]</scope>
    <source>
        <strain evidence="2 3">SCAWS-G2</strain>
    </source>
</reference>
<sequence>MRRLKLNFFPFTYLSRLTPAQIAWGLLALAMLCYAARMSQLTVLRYDTFKATAFDLGNMDQVLWNTIHGRPFQFTNQGDNWYGPPTRLAFHIEPILLPLSLLYVFGADPRILLIFQSVALASGALPIFLLMRKQLPRWPLLAAAMACTYLLMPALLGVNAFDFHPVSIATPLLLYAMLAFSYRRYGWFLLACILAASTKEDVPFAVGLLGLLIILKYKMPRLGTLLFVGGFCWGLLAFIVIMPHFYPGGQHNNFWYRYEALGSTPGAAIINILLHPWLLFTTFITLDRLYYLAGIFRSSGFLALLAPEMLLPTLPSFAVNLLSTDPILYSGAYQYNAPIIPFVMLAAIEGAGRLARLWCQWRGEPFAVLSETQEKAAEPQRNRLLERPWPAFMQRALLWGQTTLAASIAQPALARPVALLQPRISSLVHTGSNQWERFSECMIPFSQTLPLKRLQWYLCAWLIAMCALNFFIVKPALDGFWPDHKPGSREAHMQQLLAMIPPDASVSAGTNLNPHLTDRLYVTVFPSITFSTSNKNINNTVDYVIVDLNAVFPEDKDSTANVLNQLVRSRQFCYLRRAEGVVLLVKHSVRSCSAPTTFVGSRPEQ</sequence>
<dbReference type="AlphaFoldDB" id="A0A4P6JY21"/>
<dbReference type="Pfam" id="PF09852">
    <property type="entry name" value="DUF2079"/>
    <property type="match status" value="2"/>
</dbReference>
<keyword evidence="1" id="KW-1133">Transmembrane helix</keyword>
<keyword evidence="1" id="KW-0812">Transmembrane</keyword>
<feature type="transmembrane region" description="Helical" evidence="1">
    <location>
        <begin position="327"/>
        <end position="348"/>
    </location>
</feature>
<dbReference type="Proteomes" id="UP000290365">
    <property type="component" value="Chromosome"/>
</dbReference>
<organism evidence="2 3">
    <name type="scientific">Ktedonosporobacter rubrisoli</name>
    <dbReference type="NCBI Taxonomy" id="2509675"/>
    <lineage>
        <taxon>Bacteria</taxon>
        <taxon>Bacillati</taxon>
        <taxon>Chloroflexota</taxon>
        <taxon>Ktedonobacteria</taxon>
        <taxon>Ktedonobacterales</taxon>
        <taxon>Ktedonosporobacteraceae</taxon>
        <taxon>Ktedonosporobacter</taxon>
    </lineage>
</organism>
<keyword evidence="1" id="KW-0472">Membrane</keyword>
<feature type="transmembrane region" description="Helical" evidence="1">
    <location>
        <begin position="266"/>
        <end position="284"/>
    </location>
</feature>
<keyword evidence="3" id="KW-1185">Reference proteome</keyword>
<evidence type="ECO:0000313" key="3">
    <source>
        <dbReference type="Proteomes" id="UP000290365"/>
    </source>
</evidence>
<protein>
    <submittedName>
        <fullName evidence="2">DUF2079 domain-containing protein</fullName>
    </submittedName>
</protein>
<feature type="transmembrane region" description="Helical" evidence="1">
    <location>
        <begin position="225"/>
        <end position="246"/>
    </location>
</feature>
<feature type="transmembrane region" description="Helical" evidence="1">
    <location>
        <begin position="112"/>
        <end position="132"/>
    </location>
</feature>
<dbReference type="EMBL" id="CP035758">
    <property type="protein sequence ID" value="QBD80679.1"/>
    <property type="molecule type" value="Genomic_DNA"/>
</dbReference>
<feature type="transmembrane region" description="Helical" evidence="1">
    <location>
        <begin position="454"/>
        <end position="473"/>
    </location>
</feature>
<dbReference type="KEGG" id="kbs:EPA93_33780"/>
<gene>
    <name evidence="2" type="ORF">EPA93_33780</name>
</gene>